<dbReference type="AlphaFoldDB" id="A0A645B1H1"/>
<protein>
    <submittedName>
        <fullName evidence="1">Uncharacterized protein</fullName>
    </submittedName>
</protein>
<name>A0A645B1H1_9ZZZZ</name>
<organism evidence="1">
    <name type="scientific">bioreactor metagenome</name>
    <dbReference type="NCBI Taxonomy" id="1076179"/>
    <lineage>
        <taxon>unclassified sequences</taxon>
        <taxon>metagenomes</taxon>
        <taxon>ecological metagenomes</taxon>
    </lineage>
</organism>
<accession>A0A645B1H1</accession>
<dbReference type="EMBL" id="VSSQ01017216">
    <property type="protein sequence ID" value="MPM59290.1"/>
    <property type="molecule type" value="Genomic_DNA"/>
</dbReference>
<comment type="caution">
    <text evidence="1">The sequence shown here is derived from an EMBL/GenBank/DDBJ whole genome shotgun (WGS) entry which is preliminary data.</text>
</comment>
<proteinExistence type="predicted"/>
<reference evidence="1" key="1">
    <citation type="submission" date="2019-08" db="EMBL/GenBank/DDBJ databases">
        <authorList>
            <person name="Kucharzyk K."/>
            <person name="Murdoch R.W."/>
            <person name="Higgins S."/>
            <person name="Loffler F."/>
        </authorList>
    </citation>
    <scope>NUCLEOTIDE SEQUENCE</scope>
</reference>
<gene>
    <name evidence="1" type="ORF">SDC9_106130</name>
</gene>
<evidence type="ECO:0000313" key="1">
    <source>
        <dbReference type="EMBL" id="MPM59290.1"/>
    </source>
</evidence>
<sequence>MDKEFLYKKYKEKFPNKYIDINKIKPVKHRFDGIPPLDKGEHIVVFLNKYTGGVKVENCYEPVGIYYGKFNIDDNKVEHKLPKYLQDKFEDNVKTKEELINLINTVK</sequence>